<protein>
    <submittedName>
        <fullName evidence="1">Uncharacterized protein</fullName>
    </submittedName>
</protein>
<gene>
    <name evidence="1" type="ORF">GTP27_23020</name>
</gene>
<dbReference type="RefSeq" id="WP_161041420.1">
    <property type="nucleotide sequence ID" value="NZ_WWCM01000039.1"/>
</dbReference>
<evidence type="ECO:0000313" key="2">
    <source>
        <dbReference type="Proteomes" id="UP000478090"/>
    </source>
</evidence>
<reference evidence="1 2" key="1">
    <citation type="submission" date="2019-12" db="EMBL/GenBank/DDBJ databases">
        <title>Novel species isolated from a subtropical stream in China.</title>
        <authorList>
            <person name="Lu H."/>
        </authorList>
    </citation>
    <scope>NUCLEOTIDE SEQUENCE [LARGE SCALE GENOMIC DNA]</scope>
    <source>
        <strain evidence="1 2">CY13W</strain>
    </source>
</reference>
<accession>A0ABW9VSX9</accession>
<dbReference type="Proteomes" id="UP000478090">
    <property type="component" value="Unassembled WGS sequence"/>
</dbReference>
<sequence>MTYHKLMAFRVQSRLSPLRRIVATPKPVAKVHVVNASLTAEQLEANFLRDMVAFGYAEEVTEFDIA</sequence>
<organism evidence="1 2">
    <name type="scientific">Duganella qianjiadongensis</name>
    <dbReference type="NCBI Taxonomy" id="2692176"/>
    <lineage>
        <taxon>Bacteria</taxon>
        <taxon>Pseudomonadati</taxon>
        <taxon>Pseudomonadota</taxon>
        <taxon>Betaproteobacteria</taxon>
        <taxon>Burkholderiales</taxon>
        <taxon>Oxalobacteraceae</taxon>
        <taxon>Telluria group</taxon>
        <taxon>Duganella</taxon>
    </lineage>
</organism>
<evidence type="ECO:0000313" key="1">
    <source>
        <dbReference type="EMBL" id="MYM42173.1"/>
    </source>
</evidence>
<dbReference type="EMBL" id="WWCM01000039">
    <property type="protein sequence ID" value="MYM42173.1"/>
    <property type="molecule type" value="Genomic_DNA"/>
</dbReference>
<keyword evidence="2" id="KW-1185">Reference proteome</keyword>
<name>A0ABW9VSX9_9BURK</name>
<comment type="caution">
    <text evidence="1">The sequence shown here is derived from an EMBL/GenBank/DDBJ whole genome shotgun (WGS) entry which is preliminary data.</text>
</comment>
<proteinExistence type="predicted"/>